<evidence type="ECO:0000256" key="2">
    <source>
        <dbReference type="ARBA" id="ARBA00022679"/>
    </source>
</evidence>
<dbReference type="InterPro" id="IPR000863">
    <property type="entry name" value="Sulfotransferase_dom"/>
</dbReference>
<feature type="domain" description="Sulfotransferase" evidence="3">
    <location>
        <begin position="9"/>
        <end position="226"/>
    </location>
</feature>
<dbReference type="Gene3D" id="3.40.50.300">
    <property type="entry name" value="P-loop containing nucleotide triphosphate hydrolases"/>
    <property type="match status" value="1"/>
</dbReference>
<proteinExistence type="inferred from homology"/>
<dbReference type="GO" id="GO:0008146">
    <property type="term" value="F:sulfotransferase activity"/>
    <property type="evidence" value="ECO:0007669"/>
    <property type="project" value="InterPro"/>
</dbReference>
<dbReference type="EMBL" id="GEGO01004276">
    <property type="protein sequence ID" value="JAR91128.1"/>
    <property type="molecule type" value="Transcribed_RNA"/>
</dbReference>
<reference evidence="4" key="1">
    <citation type="journal article" date="2018" name="PLoS Negl. Trop. Dis.">
        <title>Sialome diversity of ticks revealed by RNAseq of single tick salivary glands.</title>
        <authorList>
            <person name="Perner J."/>
            <person name="Kropackova S."/>
            <person name="Kopacek P."/>
            <person name="Ribeiro J.M."/>
        </authorList>
    </citation>
    <scope>NUCLEOTIDE SEQUENCE</scope>
    <source>
        <strain evidence="4">Siblings of single egg batch collected in Ceske Budejovice</strain>
        <tissue evidence="4">Salivary glands</tissue>
    </source>
</reference>
<dbReference type="Pfam" id="PF00685">
    <property type="entry name" value="Sulfotransfer_1"/>
    <property type="match status" value="1"/>
</dbReference>
<dbReference type="InterPro" id="IPR027417">
    <property type="entry name" value="P-loop_NTPase"/>
</dbReference>
<sequence>MERAPFLEVQELKETQSFPRLLRTHFPMNKLRISEKAKYIYVARNPWDTCASCYHLIRECPPCNFANGTFDDFLDAFIDAQVGFGDYFDHVISGYNHRKDSNVFFVTYEDLQRNKEKVVLRLAYFLGEDHGKVLEENEDVFQRVLDRSTVGFMKDILRTNPEEGLKVLAKNSPHLQPTTVIENQKSCGTSEVHIIRKGVVGDWKRHFNPENVEKMRETIIQRTKGSDVMDLWKCDC</sequence>
<protein>
    <submittedName>
        <fullName evidence="4">Putative sulfotransferase</fullName>
    </submittedName>
</protein>
<dbReference type="SUPFAM" id="SSF52540">
    <property type="entry name" value="P-loop containing nucleoside triphosphate hydrolases"/>
    <property type="match status" value="1"/>
</dbReference>
<comment type="similarity">
    <text evidence="1">Belongs to the sulfotransferase 1 family.</text>
</comment>
<dbReference type="AlphaFoldDB" id="A0A147BK32"/>
<accession>A0A147BK32</accession>
<evidence type="ECO:0000256" key="1">
    <source>
        <dbReference type="ARBA" id="ARBA00005771"/>
    </source>
</evidence>
<evidence type="ECO:0000313" key="4">
    <source>
        <dbReference type="EMBL" id="JAR91128.1"/>
    </source>
</evidence>
<dbReference type="PANTHER" id="PTHR11783">
    <property type="entry name" value="SULFOTRANSFERASE SULT"/>
    <property type="match status" value="1"/>
</dbReference>
<evidence type="ECO:0000259" key="3">
    <source>
        <dbReference type="Pfam" id="PF00685"/>
    </source>
</evidence>
<organism evidence="4">
    <name type="scientific">Ixodes ricinus</name>
    <name type="common">Common tick</name>
    <name type="synonym">Acarus ricinus</name>
    <dbReference type="NCBI Taxonomy" id="34613"/>
    <lineage>
        <taxon>Eukaryota</taxon>
        <taxon>Metazoa</taxon>
        <taxon>Ecdysozoa</taxon>
        <taxon>Arthropoda</taxon>
        <taxon>Chelicerata</taxon>
        <taxon>Arachnida</taxon>
        <taxon>Acari</taxon>
        <taxon>Parasitiformes</taxon>
        <taxon>Ixodida</taxon>
        <taxon>Ixodoidea</taxon>
        <taxon>Ixodidae</taxon>
        <taxon>Ixodinae</taxon>
        <taxon>Ixodes</taxon>
    </lineage>
</organism>
<keyword evidence="2 4" id="KW-0808">Transferase</keyword>
<name>A0A147BK32_IXORI</name>